<comment type="caution">
    <text evidence="1">The sequence shown here is derived from an EMBL/GenBank/DDBJ whole genome shotgun (WGS) entry which is preliminary data.</text>
</comment>
<dbReference type="AlphaFoldDB" id="A0A3M6TLA5"/>
<gene>
    <name evidence="1" type="ORF">pdam_00023408</name>
</gene>
<keyword evidence="2" id="KW-1185">Reference proteome</keyword>
<proteinExistence type="predicted"/>
<dbReference type="EMBL" id="RCHS01003415">
    <property type="protein sequence ID" value="RMX42195.1"/>
    <property type="molecule type" value="Genomic_DNA"/>
</dbReference>
<name>A0A3M6TLA5_POCDA</name>
<protein>
    <submittedName>
        <fullName evidence="1">Uncharacterized protein</fullName>
    </submittedName>
</protein>
<accession>A0A3M6TLA5</accession>
<evidence type="ECO:0000313" key="1">
    <source>
        <dbReference type="EMBL" id="RMX42195.1"/>
    </source>
</evidence>
<sequence>MPKPTYEVQSIVAKIDAIPKTNIKAPNTICAMANPRKVAALYTMAVIKLATNRRLDQTPR</sequence>
<reference evidence="1 2" key="1">
    <citation type="journal article" date="2018" name="Sci. Rep.">
        <title>Comparative analysis of the Pocillopora damicornis genome highlights role of immune system in coral evolution.</title>
        <authorList>
            <person name="Cunning R."/>
            <person name="Bay R.A."/>
            <person name="Gillette P."/>
            <person name="Baker A.C."/>
            <person name="Traylor-Knowles N."/>
        </authorList>
    </citation>
    <scope>NUCLEOTIDE SEQUENCE [LARGE SCALE GENOMIC DNA]</scope>
    <source>
        <strain evidence="1">RSMAS</strain>
        <tissue evidence="1">Whole animal</tissue>
    </source>
</reference>
<evidence type="ECO:0000313" key="2">
    <source>
        <dbReference type="Proteomes" id="UP000275408"/>
    </source>
</evidence>
<dbReference type="Proteomes" id="UP000275408">
    <property type="component" value="Unassembled WGS sequence"/>
</dbReference>
<organism evidence="1 2">
    <name type="scientific">Pocillopora damicornis</name>
    <name type="common">Cauliflower coral</name>
    <name type="synonym">Millepora damicornis</name>
    <dbReference type="NCBI Taxonomy" id="46731"/>
    <lineage>
        <taxon>Eukaryota</taxon>
        <taxon>Metazoa</taxon>
        <taxon>Cnidaria</taxon>
        <taxon>Anthozoa</taxon>
        <taxon>Hexacorallia</taxon>
        <taxon>Scleractinia</taxon>
        <taxon>Astrocoeniina</taxon>
        <taxon>Pocilloporidae</taxon>
        <taxon>Pocillopora</taxon>
    </lineage>
</organism>